<gene>
    <name evidence="2" type="ORF">JOF46_002482</name>
</gene>
<feature type="transmembrane region" description="Helical" evidence="1">
    <location>
        <begin position="34"/>
        <end position="56"/>
    </location>
</feature>
<name>A0ABS4WEC7_9MICC</name>
<evidence type="ECO:0000256" key="1">
    <source>
        <dbReference type="SAM" id="Phobius"/>
    </source>
</evidence>
<dbReference type="EMBL" id="JAGIOE010000001">
    <property type="protein sequence ID" value="MBP2374570.1"/>
    <property type="molecule type" value="Genomic_DNA"/>
</dbReference>
<feature type="transmembrane region" description="Helical" evidence="1">
    <location>
        <begin position="187"/>
        <end position="207"/>
    </location>
</feature>
<organism evidence="2 3">
    <name type="scientific">Paeniglutamicibacter psychrophenolicus</name>
    <dbReference type="NCBI Taxonomy" id="257454"/>
    <lineage>
        <taxon>Bacteria</taxon>
        <taxon>Bacillati</taxon>
        <taxon>Actinomycetota</taxon>
        <taxon>Actinomycetes</taxon>
        <taxon>Micrococcales</taxon>
        <taxon>Micrococcaceae</taxon>
        <taxon>Paeniglutamicibacter</taxon>
    </lineage>
</organism>
<dbReference type="Pfam" id="PF14333">
    <property type="entry name" value="DUF4389"/>
    <property type="match status" value="2"/>
</dbReference>
<feature type="transmembrane region" description="Helical" evidence="1">
    <location>
        <begin position="95"/>
        <end position="127"/>
    </location>
</feature>
<evidence type="ECO:0008006" key="4">
    <source>
        <dbReference type="Google" id="ProtNLM"/>
    </source>
</evidence>
<dbReference type="RefSeq" id="WP_245348111.1">
    <property type="nucleotide sequence ID" value="NZ_JAGIOE010000001.1"/>
</dbReference>
<reference evidence="2 3" key="1">
    <citation type="submission" date="2021-03" db="EMBL/GenBank/DDBJ databases">
        <title>Sequencing the genomes of 1000 actinobacteria strains.</title>
        <authorList>
            <person name="Klenk H.-P."/>
        </authorList>
    </citation>
    <scope>NUCLEOTIDE SEQUENCE [LARGE SCALE GENOMIC DNA]</scope>
    <source>
        <strain evidence="2 3">DSM 15454</strain>
    </source>
</reference>
<dbReference type="InterPro" id="IPR025498">
    <property type="entry name" value="DUF4389"/>
</dbReference>
<dbReference type="Proteomes" id="UP000766570">
    <property type="component" value="Unassembled WGS sequence"/>
</dbReference>
<feature type="transmembrane region" description="Helical" evidence="1">
    <location>
        <begin position="227"/>
        <end position="247"/>
    </location>
</feature>
<accession>A0ABS4WEC7</accession>
<protein>
    <recommendedName>
        <fullName evidence="4">DUF4389 domain-containing protein</fullName>
    </recommendedName>
</protein>
<comment type="caution">
    <text evidence="2">The sequence shown here is derived from an EMBL/GenBank/DDBJ whole genome shotgun (WGS) entry which is preliminary data.</text>
</comment>
<evidence type="ECO:0000313" key="2">
    <source>
        <dbReference type="EMBL" id="MBP2374570.1"/>
    </source>
</evidence>
<keyword evidence="1" id="KW-0472">Membrane</keyword>
<keyword evidence="1" id="KW-1133">Transmembrane helix</keyword>
<keyword evidence="1" id="KW-0812">Transmembrane</keyword>
<proteinExistence type="predicted"/>
<keyword evidence="3" id="KW-1185">Reference proteome</keyword>
<sequence>MSGLHMALLVIGVLLTAASLGSIAVPGFPDTGPELAAVAAVAALGVLAILVGAAGLGRSIAAGAPQVDESSAALPTEVSGHLDPGLSRWKWLVKWFLAIPHVVVLALLWAAFPVVTLAAGLVILVTGRYPASWFQFCVGVLRWNWRVSFYAYSVLGTDAYPPFTLARGPYPARFDVAYPERLSHWQVLVKSWLFALPNLLIVAAMTGGAWANDSWSNESWSTETRGISLTGALVLIAAVILLFTGVYRQGIFNLLVGLNRWALRTAAYTALMTDTYPPFRLDQGAGEPVPGSGPRT</sequence>
<evidence type="ECO:0000313" key="3">
    <source>
        <dbReference type="Proteomes" id="UP000766570"/>
    </source>
</evidence>